<accession>A0A251UGE1</accession>
<sequence length="179" mass="20499">MIDQNTTNIIIVVTLVIVLCVQEGDHVADRVDRTIDYIQTLKTSLEMNQNKKDKLLSKKRSHEHMEMINNLCISLDIQIHEMTHDHDAVLVTGLKTHSSFCNVVQFLDQYSTEVTLASFSSSGHSTFHIRQKKIGADDICERLKKLVENKEFGDNNTNALFCNELADLDLSVWDFDIQY</sequence>
<reference evidence="3" key="2">
    <citation type="submission" date="2017-02" db="EMBL/GenBank/DDBJ databases">
        <title>Sunflower complete genome.</title>
        <authorList>
            <person name="Langlade N."/>
            <person name="Munos S."/>
        </authorList>
    </citation>
    <scope>NUCLEOTIDE SEQUENCE [LARGE SCALE GENOMIC DNA]</scope>
    <source>
        <tissue evidence="3">Leaves</tissue>
    </source>
</reference>
<dbReference type="GO" id="GO:0000977">
    <property type="term" value="F:RNA polymerase II transcription regulatory region sequence-specific DNA binding"/>
    <property type="evidence" value="ECO:0000318"/>
    <property type="project" value="GO_Central"/>
</dbReference>
<feature type="chain" id="PRO_5012829362" description="Achaete-scute transcription factor-related protein" evidence="1">
    <location>
        <begin position="25"/>
        <end position="179"/>
    </location>
</feature>
<name>A0A251UGE1_HELAN</name>
<evidence type="ECO:0000313" key="4">
    <source>
        <dbReference type="Proteomes" id="UP000215914"/>
    </source>
</evidence>
<dbReference type="AlphaFoldDB" id="A0A251UGE1"/>
<evidence type="ECO:0000313" key="2">
    <source>
        <dbReference type="EMBL" id="KAF5801419.1"/>
    </source>
</evidence>
<dbReference type="GO" id="GO:0090575">
    <property type="term" value="C:RNA polymerase II transcription regulator complex"/>
    <property type="evidence" value="ECO:0000318"/>
    <property type="project" value="GO_Central"/>
</dbReference>
<keyword evidence="1" id="KW-0732">Signal</keyword>
<gene>
    <name evidence="3" type="ORF">HannXRQ_Chr06g0171431</name>
    <name evidence="2" type="ORF">HanXRQr2_Chr06g0247921</name>
</gene>
<organism evidence="3 4">
    <name type="scientific">Helianthus annuus</name>
    <name type="common">Common sunflower</name>
    <dbReference type="NCBI Taxonomy" id="4232"/>
    <lineage>
        <taxon>Eukaryota</taxon>
        <taxon>Viridiplantae</taxon>
        <taxon>Streptophyta</taxon>
        <taxon>Embryophyta</taxon>
        <taxon>Tracheophyta</taxon>
        <taxon>Spermatophyta</taxon>
        <taxon>Magnoliopsida</taxon>
        <taxon>eudicotyledons</taxon>
        <taxon>Gunneridae</taxon>
        <taxon>Pentapetalae</taxon>
        <taxon>asterids</taxon>
        <taxon>campanulids</taxon>
        <taxon>Asterales</taxon>
        <taxon>Asteraceae</taxon>
        <taxon>Asteroideae</taxon>
        <taxon>Heliantheae alliance</taxon>
        <taxon>Heliantheae</taxon>
        <taxon>Helianthus</taxon>
    </lineage>
</organism>
<feature type="signal peptide" evidence="1">
    <location>
        <begin position="1"/>
        <end position="24"/>
    </location>
</feature>
<reference evidence="2" key="3">
    <citation type="submission" date="2020-06" db="EMBL/GenBank/DDBJ databases">
        <title>Helianthus annuus Genome sequencing and assembly Release 2.</title>
        <authorList>
            <person name="Gouzy J."/>
            <person name="Langlade N."/>
            <person name="Munos S."/>
        </authorList>
    </citation>
    <scope>NUCLEOTIDE SEQUENCE</scope>
    <source>
        <tissue evidence="2">Leaves</tissue>
    </source>
</reference>
<dbReference type="STRING" id="4232.A0A251UGE1"/>
<proteinExistence type="predicted"/>
<evidence type="ECO:0000256" key="1">
    <source>
        <dbReference type="SAM" id="SignalP"/>
    </source>
</evidence>
<dbReference type="Gramene" id="mRNA:HanXRQr2_Chr06g0247921">
    <property type="protein sequence ID" value="mRNA:HanXRQr2_Chr06g0247921"/>
    <property type="gene ID" value="HanXRQr2_Chr06g0247921"/>
</dbReference>
<dbReference type="GO" id="GO:0006357">
    <property type="term" value="P:regulation of transcription by RNA polymerase II"/>
    <property type="evidence" value="ECO:0000318"/>
    <property type="project" value="GO_Central"/>
</dbReference>
<reference evidence="2 4" key="1">
    <citation type="journal article" date="2017" name="Nature">
        <title>The sunflower genome provides insights into oil metabolism, flowering and Asterid evolution.</title>
        <authorList>
            <person name="Badouin H."/>
            <person name="Gouzy J."/>
            <person name="Grassa C.J."/>
            <person name="Murat F."/>
            <person name="Staton S.E."/>
            <person name="Cottret L."/>
            <person name="Lelandais-Briere C."/>
            <person name="Owens G.L."/>
            <person name="Carrere S."/>
            <person name="Mayjonade B."/>
            <person name="Legrand L."/>
            <person name="Gill N."/>
            <person name="Kane N.C."/>
            <person name="Bowers J.E."/>
            <person name="Hubner S."/>
            <person name="Bellec A."/>
            <person name="Berard A."/>
            <person name="Berges H."/>
            <person name="Blanchet N."/>
            <person name="Boniface M.C."/>
            <person name="Brunel D."/>
            <person name="Catrice O."/>
            <person name="Chaidir N."/>
            <person name="Claudel C."/>
            <person name="Donnadieu C."/>
            <person name="Faraut T."/>
            <person name="Fievet G."/>
            <person name="Helmstetter N."/>
            <person name="King M."/>
            <person name="Knapp S.J."/>
            <person name="Lai Z."/>
            <person name="Le Paslier M.C."/>
            <person name="Lippi Y."/>
            <person name="Lorenzon L."/>
            <person name="Mandel J.R."/>
            <person name="Marage G."/>
            <person name="Marchand G."/>
            <person name="Marquand E."/>
            <person name="Bret-Mestries E."/>
            <person name="Morien E."/>
            <person name="Nambeesan S."/>
            <person name="Nguyen T."/>
            <person name="Pegot-Espagnet P."/>
            <person name="Pouilly N."/>
            <person name="Raftis F."/>
            <person name="Sallet E."/>
            <person name="Schiex T."/>
            <person name="Thomas J."/>
            <person name="Vandecasteele C."/>
            <person name="Vares D."/>
            <person name="Vear F."/>
            <person name="Vautrin S."/>
            <person name="Crespi M."/>
            <person name="Mangin B."/>
            <person name="Burke J.M."/>
            <person name="Salse J."/>
            <person name="Munos S."/>
            <person name="Vincourt P."/>
            <person name="Rieseberg L.H."/>
            <person name="Langlade N.B."/>
        </authorList>
    </citation>
    <scope>NUCLEOTIDE SEQUENCE [LARGE SCALE GENOMIC DNA]</scope>
    <source>
        <strain evidence="4">cv. SF193</strain>
        <tissue evidence="2">Leaves</tissue>
    </source>
</reference>
<dbReference type="EMBL" id="CM007895">
    <property type="protein sequence ID" value="OTG22430.1"/>
    <property type="molecule type" value="Genomic_DNA"/>
</dbReference>
<dbReference type="Proteomes" id="UP000215914">
    <property type="component" value="Chromosome 6"/>
</dbReference>
<dbReference type="EMBL" id="MNCJ02000321">
    <property type="protein sequence ID" value="KAF5801419.1"/>
    <property type="molecule type" value="Genomic_DNA"/>
</dbReference>
<dbReference type="GO" id="GO:0000981">
    <property type="term" value="F:DNA-binding transcription factor activity, RNA polymerase II-specific"/>
    <property type="evidence" value="ECO:0000318"/>
    <property type="project" value="GO_Central"/>
</dbReference>
<keyword evidence="4" id="KW-1185">Reference proteome</keyword>
<dbReference type="InParanoid" id="A0A251UGE1"/>
<evidence type="ECO:0008006" key="5">
    <source>
        <dbReference type="Google" id="ProtNLM"/>
    </source>
</evidence>
<evidence type="ECO:0000313" key="3">
    <source>
        <dbReference type="EMBL" id="OTG22430.1"/>
    </source>
</evidence>
<protein>
    <recommendedName>
        <fullName evidence="5">Achaete-scute transcription factor-related protein</fullName>
    </recommendedName>
</protein>